<name>A0A413S1R5_9FIRM</name>
<reference evidence="1 2" key="1">
    <citation type="submission" date="2018-08" db="EMBL/GenBank/DDBJ databases">
        <title>A genome reference for cultivated species of the human gut microbiota.</title>
        <authorList>
            <person name="Zou Y."/>
            <person name="Xue W."/>
            <person name="Luo G."/>
        </authorList>
    </citation>
    <scope>NUCLEOTIDE SEQUENCE [LARGE SCALE GENOMIC DNA]</scope>
    <source>
        <strain evidence="1 2">AM43-2</strain>
    </source>
</reference>
<proteinExistence type="predicted"/>
<evidence type="ECO:0000313" key="2">
    <source>
        <dbReference type="Proteomes" id="UP000284598"/>
    </source>
</evidence>
<sequence>MKLKLVRITKIICFCMVAVLMVGGLTDLLKPKWLENRWVSAKTNKSFYELQDNSAEVVFFGASIISAAMDPFQLYEEQGISSYNLGVMSQPMIGTYYWFKEALKTQNMKLAVIEIKSAGRSSEKAEEKARKSYDYMKWGKNKIQYALDYKDFHKEADGTDEEVDLWSYLFPLSLYHTRWSELSYDDYDFFLGKNNSNTKGFSVLSTQFKNSTSFDAEKEAKGKYDGFEVKSNDKETPNPINEEYALKLIKEAKQQGLELLFVRTPDTTWHEDQHNYIQELADKNNIKFLDLNLKSNMDKMQFDYSEDAADTVHVNILGAKKITKFVGQYIADNYKLTDYRKTDNSIKKDFESQKSNYQAALNEGKLNLITNFDEYLKAINTDEYSVIITSGSNVRNITFTDSQKKTLISMGADEALFTDSTYGNNVICVLDGDNSKNKVKKQLEDNSKVTTLGGTLSCGTDYDITANSKGGTMRLNNSKYTGLISWGMNIIVYDKKLKEVADTAFLHFENNATVMHRGE</sequence>
<evidence type="ECO:0008006" key="3">
    <source>
        <dbReference type="Google" id="ProtNLM"/>
    </source>
</evidence>
<organism evidence="1 2">
    <name type="scientific">Eubacterium ventriosum</name>
    <dbReference type="NCBI Taxonomy" id="39496"/>
    <lineage>
        <taxon>Bacteria</taxon>
        <taxon>Bacillati</taxon>
        <taxon>Bacillota</taxon>
        <taxon>Clostridia</taxon>
        <taxon>Eubacteriales</taxon>
        <taxon>Eubacteriaceae</taxon>
        <taxon>Eubacterium</taxon>
    </lineage>
</organism>
<dbReference type="RefSeq" id="WP_118025136.1">
    <property type="nucleotide sequence ID" value="NZ_QSFO01000005.1"/>
</dbReference>
<dbReference type="Gene3D" id="3.40.50.1110">
    <property type="entry name" value="SGNH hydrolase"/>
    <property type="match status" value="1"/>
</dbReference>
<dbReference type="SUPFAM" id="SSF52266">
    <property type="entry name" value="SGNH hydrolase"/>
    <property type="match status" value="2"/>
</dbReference>
<dbReference type="AlphaFoldDB" id="A0A413S1R5"/>
<dbReference type="EMBL" id="QSFO01000005">
    <property type="protein sequence ID" value="RHA55250.1"/>
    <property type="molecule type" value="Genomic_DNA"/>
</dbReference>
<accession>A0A413S1R5</accession>
<comment type="caution">
    <text evidence="1">The sequence shown here is derived from an EMBL/GenBank/DDBJ whole genome shotgun (WGS) entry which is preliminary data.</text>
</comment>
<protein>
    <recommendedName>
        <fullName evidence="3">SGNH/GDSL hydrolase family protein</fullName>
    </recommendedName>
</protein>
<gene>
    <name evidence="1" type="ORF">DW929_05770</name>
</gene>
<dbReference type="InterPro" id="IPR036514">
    <property type="entry name" value="SGNH_hydro_sf"/>
</dbReference>
<dbReference type="Proteomes" id="UP000284598">
    <property type="component" value="Unassembled WGS sequence"/>
</dbReference>
<evidence type="ECO:0000313" key="1">
    <source>
        <dbReference type="EMBL" id="RHA55250.1"/>
    </source>
</evidence>